<organism evidence="1 2">
    <name type="scientific">Aphanomyces euteiches</name>
    <dbReference type="NCBI Taxonomy" id="100861"/>
    <lineage>
        <taxon>Eukaryota</taxon>
        <taxon>Sar</taxon>
        <taxon>Stramenopiles</taxon>
        <taxon>Oomycota</taxon>
        <taxon>Saprolegniomycetes</taxon>
        <taxon>Saprolegniales</taxon>
        <taxon>Verrucalvaceae</taxon>
        <taxon>Aphanomyces</taxon>
    </lineage>
</organism>
<keyword evidence="2" id="KW-1185">Reference proteome</keyword>
<sequence>MAEAAVRHAIVPVCCTLAVGTLLSSARARQVKLPPTLFIALSAGCGVFRFVNHFRGNGNSKLAAWLASMAFFRLCADPHRHIVLAYGCVEVVGEYYAKRPFLSYLGEQTVVLASVIRLIYTFMTNPEWLPPSSRKLLDYQANIPISQMEIFRQNFHSGATTRCVAIHPNETCGSFAISRSVGLVERGVQIFVPLHTLSLVATMAARKTVHLDKAMDNLVRSIGFLFFAYSGPFFCSCMLPQKDHKVCLFIASATTYPALFVEPSKRRQSLQKAIMCWSLVSLVLQVKTWKLGQRLKGFPWSWLGAAAYAACMVKILAHPESHNQWVMRYLYGRDMKQEKEDEEPRQSKMLTGAV</sequence>
<proteinExistence type="predicted"/>
<name>A0A6G0WXG2_9STRA</name>
<reference evidence="1 2" key="1">
    <citation type="submission" date="2019-07" db="EMBL/GenBank/DDBJ databases">
        <title>Genomics analysis of Aphanomyces spp. identifies a new class of oomycete effector associated with host adaptation.</title>
        <authorList>
            <person name="Gaulin E."/>
        </authorList>
    </citation>
    <scope>NUCLEOTIDE SEQUENCE [LARGE SCALE GENOMIC DNA]</scope>
    <source>
        <strain evidence="1 2">ATCC 201684</strain>
    </source>
</reference>
<dbReference type="AlphaFoldDB" id="A0A6G0WXG2"/>
<comment type="caution">
    <text evidence="1">The sequence shown here is derived from an EMBL/GenBank/DDBJ whole genome shotgun (WGS) entry which is preliminary data.</text>
</comment>
<dbReference type="VEuPathDB" id="FungiDB:AeMF1_007609"/>
<evidence type="ECO:0000313" key="1">
    <source>
        <dbReference type="EMBL" id="KAF0732222.1"/>
    </source>
</evidence>
<accession>A0A6G0WXG2</accession>
<dbReference type="Proteomes" id="UP000481153">
    <property type="component" value="Unassembled WGS sequence"/>
</dbReference>
<dbReference type="EMBL" id="VJMJ01000136">
    <property type="protein sequence ID" value="KAF0732222.1"/>
    <property type="molecule type" value="Genomic_DNA"/>
</dbReference>
<protein>
    <recommendedName>
        <fullName evidence="3">Transmembrane protein 135 N-terminal domain-containing protein</fullName>
    </recommendedName>
</protein>
<evidence type="ECO:0008006" key="3">
    <source>
        <dbReference type="Google" id="ProtNLM"/>
    </source>
</evidence>
<evidence type="ECO:0000313" key="2">
    <source>
        <dbReference type="Proteomes" id="UP000481153"/>
    </source>
</evidence>
<gene>
    <name evidence="1" type="ORF">Ae201684_010667</name>
</gene>